<dbReference type="PANTHER" id="PTHR12215:SF10">
    <property type="entry name" value="L-AMINOADIPATE-SEMIALDEHYDE DEHYDROGENASE-PHOSPHOPANTETHEINYL TRANSFERASE"/>
    <property type="match status" value="1"/>
</dbReference>
<dbReference type="Proteomes" id="UP000066995">
    <property type="component" value="Chromosome"/>
</dbReference>
<name>W0QAA7_9PAST</name>
<comment type="similarity">
    <text evidence="1">Belongs to the P-Pant transferase superfamily. Gsp/Sfp/HetI/AcpT family.</text>
</comment>
<accession>W0QAA7</accession>
<dbReference type="GO" id="GO:0000287">
    <property type="term" value="F:magnesium ion binding"/>
    <property type="evidence" value="ECO:0007669"/>
    <property type="project" value="InterPro"/>
</dbReference>
<keyword evidence="2 4" id="KW-0808">Transferase</keyword>
<gene>
    <name evidence="4" type="ORF">X808_2380</name>
</gene>
<proteinExistence type="inferred from homology"/>
<keyword evidence="5" id="KW-1185">Reference proteome</keyword>
<dbReference type="PANTHER" id="PTHR12215">
    <property type="entry name" value="PHOSPHOPANTETHEINE TRANSFERASE"/>
    <property type="match status" value="1"/>
</dbReference>
<dbReference type="SUPFAM" id="SSF56214">
    <property type="entry name" value="4'-phosphopantetheinyl transferase"/>
    <property type="match status" value="2"/>
</dbReference>
<dbReference type="STRING" id="1433287.X808_2380"/>
<dbReference type="RefSeq" id="WP_025216533.1">
    <property type="nucleotide sequence ID" value="NZ_CP006943.1"/>
</dbReference>
<dbReference type="EMBL" id="CP006943">
    <property type="protein sequence ID" value="AHG74765.1"/>
    <property type="molecule type" value="Genomic_DNA"/>
</dbReference>
<dbReference type="Pfam" id="PF01648">
    <property type="entry name" value="ACPS"/>
    <property type="match status" value="1"/>
</dbReference>
<reference evidence="4 5" key="1">
    <citation type="submission" date="2013-12" db="EMBL/GenBank/DDBJ databases">
        <title>Annotation of the Mannheimia varigena USDA-ARS-USMARC-1296 complete genome.</title>
        <authorList>
            <person name="Harhay G.P."/>
            <person name="Clawson M.L."/>
            <person name="Murray R.W."/>
            <person name="Lubbers B.V."/>
            <person name="Heaton M.P."/>
            <person name="Chitko-Mckown C.G."/>
            <person name="Harhay D.M."/>
            <person name="Smith T.P.L."/>
        </authorList>
    </citation>
    <scope>NUCLEOTIDE SEQUENCE [LARGE SCALE GENOMIC DNA]</scope>
    <source>
        <strain evidence="4 5">USDA-ARS-USMARC-1296</strain>
    </source>
</reference>
<evidence type="ECO:0000313" key="4">
    <source>
        <dbReference type="EMBL" id="AHG74765.1"/>
    </source>
</evidence>
<dbReference type="AlphaFoldDB" id="W0QAA7"/>
<dbReference type="GO" id="GO:0019878">
    <property type="term" value="P:lysine biosynthetic process via aminoadipic acid"/>
    <property type="evidence" value="ECO:0007669"/>
    <property type="project" value="TreeGrafter"/>
</dbReference>
<dbReference type="KEGG" id="mvi:X808_2380"/>
<evidence type="ECO:0000313" key="5">
    <source>
        <dbReference type="Proteomes" id="UP000066995"/>
    </source>
</evidence>
<dbReference type="GO" id="GO:0008897">
    <property type="term" value="F:holo-[acyl-carrier-protein] synthase activity"/>
    <property type="evidence" value="ECO:0007669"/>
    <property type="project" value="InterPro"/>
</dbReference>
<protein>
    <submittedName>
        <fullName evidence="4">Phosphopantetheinyl transferase</fullName>
    </submittedName>
</protein>
<dbReference type="OrthoDB" id="9808281at2"/>
<dbReference type="InterPro" id="IPR008278">
    <property type="entry name" value="4-PPantetheinyl_Trfase_dom"/>
</dbReference>
<dbReference type="eggNOG" id="COG2091">
    <property type="taxonomic scope" value="Bacteria"/>
</dbReference>
<feature type="domain" description="4'-phosphopantetheinyl transferase" evidence="3">
    <location>
        <begin position="108"/>
        <end position="179"/>
    </location>
</feature>
<dbReference type="InterPro" id="IPR050559">
    <property type="entry name" value="P-Pant_transferase_sf"/>
</dbReference>
<evidence type="ECO:0000256" key="1">
    <source>
        <dbReference type="ARBA" id="ARBA00010990"/>
    </source>
</evidence>
<dbReference type="Gene3D" id="3.90.470.20">
    <property type="entry name" value="4'-phosphopantetheinyl transferase domain"/>
    <property type="match status" value="1"/>
</dbReference>
<evidence type="ECO:0000259" key="3">
    <source>
        <dbReference type="Pfam" id="PF01648"/>
    </source>
</evidence>
<dbReference type="InterPro" id="IPR037143">
    <property type="entry name" value="4-PPantetheinyl_Trfase_dom_sf"/>
</dbReference>
<evidence type="ECO:0000256" key="2">
    <source>
        <dbReference type="ARBA" id="ARBA00022679"/>
    </source>
</evidence>
<dbReference type="PATRIC" id="fig|1433287.3.peg.238"/>
<sequence length="244" mass="28874">MEKFTPQTTHIEIVFIHRQEKLPYHFNYSPAPDNLSEKQMQKWQSRRAAHFLLTELLKKYYLDLRLLENIQHTASGRPFVNSEQIDFNISHSGDWIAVIFSHFFTKLAVGIDIEHPQKERRYADLIRHYANVEEQDALLNEDCLLLNNLSQRFYLSWCLREAILKSQGVGIAKLSEVRHLPLEKRIFSAHCPKGKLHFVSELPFYLSYFYQQSENMLLSEPLLYHWHNGQLQPVECQSLIYDVN</sequence>
<dbReference type="HOGENOM" id="CLU_102894_0_0_6"/>
<organism evidence="4 5">
    <name type="scientific">Mannheimia varigena USDA-ARS-USMARC-1296</name>
    <dbReference type="NCBI Taxonomy" id="1433287"/>
    <lineage>
        <taxon>Bacteria</taxon>
        <taxon>Pseudomonadati</taxon>
        <taxon>Pseudomonadota</taxon>
        <taxon>Gammaproteobacteria</taxon>
        <taxon>Pasteurellales</taxon>
        <taxon>Pasteurellaceae</taxon>
        <taxon>Mannheimia</taxon>
    </lineage>
</organism>
<dbReference type="GO" id="GO:0005829">
    <property type="term" value="C:cytosol"/>
    <property type="evidence" value="ECO:0007669"/>
    <property type="project" value="TreeGrafter"/>
</dbReference>